<protein>
    <submittedName>
        <fullName evidence="2">Uncharacterized protein</fullName>
    </submittedName>
</protein>
<feature type="compositionally biased region" description="Low complexity" evidence="1">
    <location>
        <begin position="157"/>
        <end position="171"/>
    </location>
</feature>
<evidence type="ECO:0000313" key="3">
    <source>
        <dbReference type="Proteomes" id="UP000194236"/>
    </source>
</evidence>
<sequence>MKPKERFINYALLSSSSSSSINQCVELNQNSFLIKEDIPIDLSVKKSLPTTQSIVVPPPPPPPPSSSSIHHNGLSFGSFKEYDEQHRHTSFISSQQSQSLINDWQPTAAAAAAATAAAAVASSGRYPFSNLLKHHYHHPPPPPPPPSSVCGQLPQPSSSTSHSISTTTIVN</sequence>
<proteinExistence type="predicted"/>
<dbReference type="AlphaFoldDB" id="A0A1Y3B8P9"/>
<evidence type="ECO:0000256" key="1">
    <source>
        <dbReference type="SAM" id="MobiDB-lite"/>
    </source>
</evidence>
<feature type="compositionally biased region" description="Pro residues" evidence="1">
    <location>
        <begin position="56"/>
        <end position="65"/>
    </location>
</feature>
<accession>A0A1Y3B8P9</accession>
<name>A0A1Y3B8P9_EURMA</name>
<feature type="region of interest" description="Disordered" evidence="1">
    <location>
        <begin position="132"/>
        <end position="171"/>
    </location>
</feature>
<dbReference type="Proteomes" id="UP000194236">
    <property type="component" value="Unassembled WGS sequence"/>
</dbReference>
<gene>
    <name evidence="2" type="ORF">BLA29_003246</name>
</gene>
<reference evidence="2 3" key="1">
    <citation type="submission" date="2017-03" db="EMBL/GenBank/DDBJ databases">
        <title>Genome Survey of Euroglyphus maynei.</title>
        <authorList>
            <person name="Arlian L.G."/>
            <person name="Morgan M.S."/>
            <person name="Rider S.D."/>
        </authorList>
    </citation>
    <scope>NUCLEOTIDE SEQUENCE [LARGE SCALE GENOMIC DNA]</scope>
    <source>
        <strain evidence="2">Arlian Lab</strain>
        <tissue evidence="2">Whole body</tissue>
    </source>
</reference>
<evidence type="ECO:0000313" key="2">
    <source>
        <dbReference type="EMBL" id="OTF77219.1"/>
    </source>
</evidence>
<dbReference type="EMBL" id="MUJZ01033809">
    <property type="protein sequence ID" value="OTF77219.1"/>
    <property type="molecule type" value="Genomic_DNA"/>
</dbReference>
<organism evidence="2 3">
    <name type="scientific">Euroglyphus maynei</name>
    <name type="common">Mayne's house dust mite</name>
    <dbReference type="NCBI Taxonomy" id="6958"/>
    <lineage>
        <taxon>Eukaryota</taxon>
        <taxon>Metazoa</taxon>
        <taxon>Ecdysozoa</taxon>
        <taxon>Arthropoda</taxon>
        <taxon>Chelicerata</taxon>
        <taxon>Arachnida</taxon>
        <taxon>Acari</taxon>
        <taxon>Acariformes</taxon>
        <taxon>Sarcoptiformes</taxon>
        <taxon>Astigmata</taxon>
        <taxon>Psoroptidia</taxon>
        <taxon>Analgoidea</taxon>
        <taxon>Pyroglyphidae</taxon>
        <taxon>Pyroglyphinae</taxon>
        <taxon>Euroglyphus</taxon>
    </lineage>
</organism>
<feature type="region of interest" description="Disordered" evidence="1">
    <location>
        <begin position="51"/>
        <end position="80"/>
    </location>
</feature>
<comment type="caution">
    <text evidence="2">The sequence shown here is derived from an EMBL/GenBank/DDBJ whole genome shotgun (WGS) entry which is preliminary data.</text>
</comment>
<keyword evidence="3" id="KW-1185">Reference proteome</keyword>